<dbReference type="RefSeq" id="WP_094563004.1">
    <property type="nucleotide sequence ID" value="NZ_JAQQFR010000005.1"/>
</dbReference>
<evidence type="ECO:0000313" key="1">
    <source>
        <dbReference type="EMBL" id="MFL9878693.1"/>
    </source>
</evidence>
<gene>
    <name evidence="1" type="ORF">PQR63_09885</name>
</gene>
<dbReference type="EMBL" id="JAQQFR010000005">
    <property type="protein sequence ID" value="MFL9878693.1"/>
    <property type="molecule type" value="Genomic_DNA"/>
</dbReference>
<proteinExistence type="predicted"/>
<protein>
    <submittedName>
        <fullName evidence="1">Uncharacterized protein</fullName>
    </submittedName>
</protein>
<sequence length="70" mass="7872">MARNPVTPVRPVDAVGAARRVDSGSTYYRHLELWRINSEVYAAERRAKEPRIEEEGDFARVLSDAVKSGV</sequence>
<reference evidence="1 2" key="1">
    <citation type="journal article" date="2024" name="Chem. Sci.">
        <title>Discovery of megapolipeptins by genome mining of a Burkholderiales bacteria collection.</title>
        <authorList>
            <person name="Paulo B.S."/>
            <person name="Recchia M.J.J."/>
            <person name="Lee S."/>
            <person name="Fergusson C.H."/>
            <person name="Romanowski S.B."/>
            <person name="Hernandez A."/>
            <person name="Krull N."/>
            <person name="Liu D.Y."/>
            <person name="Cavanagh H."/>
            <person name="Bos A."/>
            <person name="Gray C.A."/>
            <person name="Murphy B.T."/>
            <person name="Linington R.G."/>
            <person name="Eustaquio A.S."/>
        </authorList>
    </citation>
    <scope>NUCLEOTIDE SEQUENCE [LARGE SCALE GENOMIC DNA]</scope>
    <source>
        <strain evidence="1 2">RL21-008-BIB-B</strain>
    </source>
</reference>
<keyword evidence="2" id="KW-1185">Reference proteome</keyword>
<evidence type="ECO:0000313" key="2">
    <source>
        <dbReference type="Proteomes" id="UP001629214"/>
    </source>
</evidence>
<comment type="caution">
    <text evidence="1">The sequence shown here is derived from an EMBL/GenBank/DDBJ whole genome shotgun (WGS) entry which is preliminary data.</text>
</comment>
<accession>A0ABW8Z772</accession>
<name>A0ABW8Z772_9BURK</name>
<organism evidence="1 2">
    <name type="scientific">Herbaspirillum rhizosphaerae</name>
    <dbReference type="NCBI Taxonomy" id="346179"/>
    <lineage>
        <taxon>Bacteria</taxon>
        <taxon>Pseudomonadati</taxon>
        <taxon>Pseudomonadota</taxon>
        <taxon>Betaproteobacteria</taxon>
        <taxon>Burkholderiales</taxon>
        <taxon>Oxalobacteraceae</taxon>
        <taxon>Herbaspirillum</taxon>
    </lineage>
</organism>
<dbReference type="Proteomes" id="UP001629214">
    <property type="component" value="Unassembled WGS sequence"/>
</dbReference>